<dbReference type="OrthoDB" id="3692311at2759"/>
<sequence>MQMKRSRTTIALDALYDVLLFACCLLFIVFAALVKIHGGATIQDDQQLYDILLKSAQYVPTVFPILFAAVGSRTIKTIIQWRLQHGARLGTLDLLASSTTVGGALTAQTAIQQYSILGAVLIVLWALSPVGGQASLRMISTGNDTTSQTFRYVLPGQSLSSWTGTDAIARKPLLNSMFFSLLLGSQNSRANTMDIWGNIKIPMLESLETGHFSDTEGWYDVASDSTDYASLVGVPISPRLETSMTSSTSLETWYWTLDCHNLTSNALWIMNQTVQLYATNSSSQTWKAGLCEDASVNGCLLSNFGSNTSYETSNSNRPLRQILFVADDYLGNVLEVTKTSKSAAICSIQTSYVELEIACVGQQCAAQKIRRSRKPSSVSAWTVFDCPTCSGYILSTFQLFANMFTDALEPGAGTARQSAISGYLANPDAPFAKGTYKPASTLAPRTYATRVSQLLNTYWLAAGGTSVLASGLGQRNGSEYNSYWDVRFNTSITSGTVIKPATLLECHDGWWFASIFTSAVLLLACLSTPILKFWIANPELALNFSSLVRDNVFLAGSESDSSLDAPERARLLRDTKIRFGDVRSGEDVGHLALASEKEGFVIEPARKGREYS</sequence>
<gene>
    <name evidence="1" type="ORF">HII31_00093</name>
</gene>
<evidence type="ECO:0000313" key="2">
    <source>
        <dbReference type="Proteomes" id="UP000660729"/>
    </source>
</evidence>
<protein>
    <submittedName>
        <fullName evidence="1">Uncharacterized protein</fullName>
    </submittedName>
</protein>
<reference evidence="1" key="1">
    <citation type="submission" date="2020-04" db="EMBL/GenBank/DDBJ databases">
        <title>Draft genome resource of the tomato pathogen Pseudocercospora fuligena.</title>
        <authorList>
            <person name="Zaccaron A."/>
        </authorList>
    </citation>
    <scope>NUCLEOTIDE SEQUENCE</scope>
    <source>
        <strain evidence="1">PF001</strain>
    </source>
</reference>
<dbReference type="AlphaFoldDB" id="A0A8H6RVR2"/>
<comment type="caution">
    <text evidence="1">The sequence shown here is derived from an EMBL/GenBank/DDBJ whole genome shotgun (WGS) entry which is preliminary data.</text>
</comment>
<keyword evidence="2" id="KW-1185">Reference proteome</keyword>
<evidence type="ECO:0000313" key="1">
    <source>
        <dbReference type="EMBL" id="KAF7198354.1"/>
    </source>
</evidence>
<accession>A0A8H6RVR2</accession>
<dbReference type="EMBL" id="JABCIY010000001">
    <property type="protein sequence ID" value="KAF7198354.1"/>
    <property type="molecule type" value="Genomic_DNA"/>
</dbReference>
<organism evidence="1 2">
    <name type="scientific">Pseudocercospora fuligena</name>
    <dbReference type="NCBI Taxonomy" id="685502"/>
    <lineage>
        <taxon>Eukaryota</taxon>
        <taxon>Fungi</taxon>
        <taxon>Dikarya</taxon>
        <taxon>Ascomycota</taxon>
        <taxon>Pezizomycotina</taxon>
        <taxon>Dothideomycetes</taxon>
        <taxon>Dothideomycetidae</taxon>
        <taxon>Mycosphaerellales</taxon>
        <taxon>Mycosphaerellaceae</taxon>
        <taxon>Pseudocercospora</taxon>
    </lineage>
</organism>
<name>A0A8H6RVR2_9PEZI</name>
<dbReference type="Proteomes" id="UP000660729">
    <property type="component" value="Unassembled WGS sequence"/>
</dbReference>
<proteinExistence type="predicted"/>